<dbReference type="Gene3D" id="3.30.730.10">
    <property type="entry name" value="AP2/ERF domain"/>
    <property type="match status" value="1"/>
</dbReference>
<keyword evidence="4" id="KW-0238">DNA-binding</keyword>
<dbReference type="EMBL" id="JAIWQS010000008">
    <property type="protein sequence ID" value="KAJ8898991.1"/>
    <property type="molecule type" value="Genomic_DNA"/>
</dbReference>
<dbReference type="CDD" id="cd00018">
    <property type="entry name" value="AP2"/>
    <property type="match status" value="1"/>
</dbReference>
<evidence type="ECO:0000256" key="4">
    <source>
        <dbReference type="ARBA" id="ARBA00023125"/>
    </source>
</evidence>
<keyword evidence="5" id="KW-0010">Activator</keyword>
<evidence type="ECO:0000256" key="1">
    <source>
        <dbReference type="ARBA" id="ARBA00004123"/>
    </source>
</evidence>
<dbReference type="PANTHER" id="PTHR31241">
    <property type="entry name" value="DEHYDRATION-RESPONSIVE ELEMENT-BINDING PROTEIN 2C"/>
    <property type="match status" value="1"/>
</dbReference>
<feature type="domain" description="AP2/ERF" evidence="10">
    <location>
        <begin position="73"/>
        <end position="138"/>
    </location>
</feature>
<feature type="region of interest" description="Disordered" evidence="9">
    <location>
        <begin position="1"/>
        <end position="64"/>
    </location>
</feature>
<feature type="region of interest" description="Disordered" evidence="9">
    <location>
        <begin position="162"/>
        <end position="181"/>
    </location>
</feature>
<dbReference type="InterPro" id="IPR001471">
    <property type="entry name" value="AP2/ERF_dom"/>
</dbReference>
<keyword evidence="3" id="KW-0346">Stress response</keyword>
<dbReference type="PANTHER" id="PTHR31241:SF62">
    <property type="entry name" value="DEHYDRATION-RESPONSIVE ELEMENT-BINDING PROTEIN 2D"/>
    <property type="match status" value="1"/>
</dbReference>
<proteinExistence type="inferred from homology"/>
<dbReference type="PRINTS" id="PR00367">
    <property type="entry name" value="ETHRSPELEMNT"/>
</dbReference>
<evidence type="ECO:0000256" key="2">
    <source>
        <dbReference type="ARBA" id="ARBA00023015"/>
    </source>
</evidence>
<gene>
    <name evidence="11" type="ORF">K2173_008493</name>
</gene>
<dbReference type="Pfam" id="PF00847">
    <property type="entry name" value="AP2"/>
    <property type="match status" value="1"/>
</dbReference>
<comment type="caution">
    <text evidence="11">The sequence shown here is derived from an EMBL/GenBank/DDBJ whole genome shotgun (WGS) entry which is preliminary data.</text>
</comment>
<evidence type="ECO:0000313" key="12">
    <source>
        <dbReference type="Proteomes" id="UP001159364"/>
    </source>
</evidence>
<dbReference type="InterPro" id="IPR036955">
    <property type="entry name" value="AP2/ERF_dom_sf"/>
</dbReference>
<dbReference type="GO" id="GO:0003700">
    <property type="term" value="F:DNA-binding transcription factor activity"/>
    <property type="evidence" value="ECO:0007669"/>
    <property type="project" value="InterPro"/>
</dbReference>
<dbReference type="SMART" id="SM00380">
    <property type="entry name" value="AP2"/>
    <property type="match status" value="1"/>
</dbReference>
<evidence type="ECO:0000256" key="5">
    <source>
        <dbReference type="ARBA" id="ARBA00023159"/>
    </source>
</evidence>
<evidence type="ECO:0000313" key="11">
    <source>
        <dbReference type="EMBL" id="KAJ8898991.1"/>
    </source>
</evidence>
<dbReference type="SUPFAM" id="SSF54171">
    <property type="entry name" value="DNA-binding domain"/>
    <property type="match status" value="1"/>
</dbReference>
<dbReference type="AlphaFoldDB" id="A0AAV8UDX0"/>
<evidence type="ECO:0000256" key="3">
    <source>
        <dbReference type="ARBA" id="ARBA00023016"/>
    </source>
</evidence>
<evidence type="ECO:0000256" key="8">
    <source>
        <dbReference type="ARBA" id="ARBA00024343"/>
    </source>
</evidence>
<comment type="similarity">
    <text evidence="8">Belongs to the AP2/ERF transcription factor family. ERF subfamily.</text>
</comment>
<evidence type="ECO:0000256" key="7">
    <source>
        <dbReference type="ARBA" id="ARBA00023242"/>
    </source>
</evidence>
<feature type="compositionally biased region" description="Acidic residues" evidence="9">
    <location>
        <begin position="169"/>
        <end position="178"/>
    </location>
</feature>
<comment type="subcellular location">
    <subcellularLocation>
        <location evidence="1">Nucleus</location>
    </subcellularLocation>
</comment>
<keyword evidence="6" id="KW-0804">Transcription</keyword>
<dbReference type="FunFam" id="3.30.730.10:FF:000001">
    <property type="entry name" value="Ethylene-responsive transcription factor 2"/>
    <property type="match status" value="1"/>
</dbReference>
<dbReference type="InterPro" id="IPR016177">
    <property type="entry name" value="DNA-bd_dom_sf"/>
</dbReference>
<feature type="region of interest" description="Disordered" evidence="9">
    <location>
        <begin position="391"/>
        <end position="410"/>
    </location>
</feature>
<keyword evidence="2" id="KW-0805">Transcription regulation</keyword>
<name>A0AAV8UDX0_9ROSI</name>
<protein>
    <recommendedName>
        <fullName evidence="10">AP2/ERF domain-containing protein</fullName>
    </recommendedName>
</protein>
<evidence type="ECO:0000256" key="9">
    <source>
        <dbReference type="SAM" id="MobiDB-lite"/>
    </source>
</evidence>
<dbReference type="GO" id="GO:0005634">
    <property type="term" value="C:nucleus"/>
    <property type="evidence" value="ECO:0007669"/>
    <property type="project" value="UniProtKB-SubCell"/>
</dbReference>
<keyword evidence="7" id="KW-0539">Nucleus</keyword>
<evidence type="ECO:0000259" key="10">
    <source>
        <dbReference type="PROSITE" id="PS51032"/>
    </source>
</evidence>
<evidence type="ECO:0000256" key="6">
    <source>
        <dbReference type="ARBA" id="ARBA00023163"/>
    </source>
</evidence>
<dbReference type="Proteomes" id="UP001159364">
    <property type="component" value="Linkage Group LG08"/>
</dbReference>
<feature type="compositionally biased region" description="Basic and acidic residues" evidence="9">
    <location>
        <begin position="1"/>
        <end position="10"/>
    </location>
</feature>
<dbReference type="GO" id="GO:0000976">
    <property type="term" value="F:transcription cis-regulatory region binding"/>
    <property type="evidence" value="ECO:0007669"/>
    <property type="project" value="TreeGrafter"/>
</dbReference>
<keyword evidence="12" id="KW-1185">Reference proteome</keyword>
<dbReference type="GO" id="GO:0045893">
    <property type="term" value="P:positive regulation of DNA-templated transcription"/>
    <property type="evidence" value="ECO:0007669"/>
    <property type="project" value="TreeGrafter"/>
</dbReference>
<dbReference type="GO" id="GO:0006950">
    <property type="term" value="P:response to stress"/>
    <property type="evidence" value="ECO:0007669"/>
    <property type="project" value="TreeGrafter"/>
</dbReference>
<accession>A0AAV8UDX0</accession>
<sequence>MEDLSKECSFPEKTSCSNKKKPQREQSGCESVEDTLARWKKQNRATETFRVPAKGSRKGCMRGKGGPENLNCSYRGVRQRTWGKWVAEIRQPVRKSSVMNRPSTRLWLGTHDTALEAAIAYDNAARVMYGPSAILNFPDLSSSVAASEMLTSGAEKNCLSPVKKVDSDGTGEVEEQNEESGSLGFCVVPDEKMEKRVELAKSSSTRPEGLVLKEEVDDEFNGSMKKLSGSHDVCSWLDNPEIDLKPQIGDGNRNEYTLQGKNHHNHNGDLEFGFSDHHYQTGTPYDLYFQLQDTGEILPGSLNQAMECSYNFSTQDLNNWGFVEELGFLDHWLHGSFNPFLQAKPIALLSLLKHYMRRIMEIVSPENNRKAKGDRDMHIRKHLYLSATKMERKQRENPKDLDRNTYDVCE</sequence>
<organism evidence="11 12">
    <name type="scientific">Erythroxylum novogranatense</name>
    <dbReference type="NCBI Taxonomy" id="1862640"/>
    <lineage>
        <taxon>Eukaryota</taxon>
        <taxon>Viridiplantae</taxon>
        <taxon>Streptophyta</taxon>
        <taxon>Embryophyta</taxon>
        <taxon>Tracheophyta</taxon>
        <taxon>Spermatophyta</taxon>
        <taxon>Magnoliopsida</taxon>
        <taxon>eudicotyledons</taxon>
        <taxon>Gunneridae</taxon>
        <taxon>Pentapetalae</taxon>
        <taxon>rosids</taxon>
        <taxon>fabids</taxon>
        <taxon>Malpighiales</taxon>
        <taxon>Erythroxylaceae</taxon>
        <taxon>Erythroxylum</taxon>
    </lineage>
</organism>
<dbReference type="PROSITE" id="PS51032">
    <property type="entry name" value="AP2_ERF"/>
    <property type="match status" value="1"/>
</dbReference>
<reference evidence="11 12" key="1">
    <citation type="submission" date="2021-09" db="EMBL/GenBank/DDBJ databases">
        <title>Genomic insights and catalytic innovation underlie evolution of tropane alkaloids biosynthesis.</title>
        <authorList>
            <person name="Wang Y.-J."/>
            <person name="Tian T."/>
            <person name="Huang J.-P."/>
            <person name="Huang S.-X."/>
        </authorList>
    </citation>
    <scope>NUCLEOTIDE SEQUENCE [LARGE SCALE GENOMIC DNA]</scope>
    <source>
        <strain evidence="11">KIB-2018</strain>
        <tissue evidence="11">Leaf</tissue>
    </source>
</reference>